<organism evidence="2 3">
    <name type="scientific">Rotaria sordida</name>
    <dbReference type="NCBI Taxonomy" id="392033"/>
    <lineage>
        <taxon>Eukaryota</taxon>
        <taxon>Metazoa</taxon>
        <taxon>Spiralia</taxon>
        <taxon>Gnathifera</taxon>
        <taxon>Rotifera</taxon>
        <taxon>Eurotatoria</taxon>
        <taxon>Bdelloidea</taxon>
        <taxon>Philodinida</taxon>
        <taxon>Philodinidae</taxon>
        <taxon>Rotaria</taxon>
    </lineage>
</organism>
<feature type="coiled-coil region" evidence="1">
    <location>
        <begin position="39"/>
        <end position="66"/>
    </location>
</feature>
<dbReference type="EMBL" id="CAJOAX010062325">
    <property type="protein sequence ID" value="CAF4347021.1"/>
    <property type="molecule type" value="Genomic_DNA"/>
</dbReference>
<sequence length="101" mass="11894">YVDYNGLDAKFREWIEFDRIIKRENEIEFNEKPIIININSTLLNVKDNEQEKNQNIEENKINSIDQDNGIWKSLEIVSSKENDIISSSSSFQINESNNQEL</sequence>
<feature type="non-terminal residue" evidence="2">
    <location>
        <position position="1"/>
    </location>
</feature>
<evidence type="ECO:0000256" key="1">
    <source>
        <dbReference type="SAM" id="Coils"/>
    </source>
</evidence>
<dbReference type="Proteomes" id="UP000663823">
    <property type="component" value="Unassembled WGS sequence"/>
</dbReference>
<feature type="non-terminal residue" evidence="2">
    <location>
        <position position="101"/>
    </location>
</feature>
<evidence type="ECO:0000313" key="3">
    <source>
        <dbReference type="Proteomes" id="UP000663823"/>
    </source>
</evidence>
<keyword evidence="1" id="KW-0175">Coiled coil</keyword>
<protein>
    <submittedName>
        <fullName evidence="2">Uncharacterized protein</fullName>
    </submittedName>
</protein>
<proteinExistence type="predicted"/>
<name>A0A820KV18_9BILA</name>
<dbReference type="AlphaFoldDB" id="A0A820KV18"/>
<comment type="caution">
    <text evidence="2">The sequence shown here is derived from an EMBL/GenBank/DDBJ whole genome shotgun (WGS) entry which is preliminary data.</text>
</comment>
<gene>
    <name evidence="2" type="ORF">OTI717_LOCUS43423</name>
</gene>
<accession>A0A820KV18</accession>
<reference evidence="2" key="1">
    <citation type="submission" date="2021-02" db="EMBL/GenBank/DDBJ databases">
        <authorList>
            <person name="Nowell W R."/>
        </authorList>
    </citation>
    <scope>NUCLEOTIDE SEQUENCE</scope>
</reference>
<evidence type="ECO:0000313" key="2">
    <source>
        <dbReference type="EMBL" id="CAF4347021.1"/>
    </source>
</evidence>